<dbReference type="RefSeq" id="WP_006308005.1">
    <property type="nucleotide sequence ID" value="NZ_JH601133.1"/>
</dbReference>
<keyword evidence="1" id="KW-0575">Peroxidase</keyword>
<dbReference type="HOGENOM" id="CLU_042529_12_0_9"/>
<dbReference type="PANTHER" id="PTHR43110:SF1">
    <property type="entry name" value="THIOL PEROXIDASE"/>
    <property type="match status" value="1"/>
</dbReference>
<proteinExistence type="predicted"/>
<dbReference type="GO" id="GO:0004601">
    <property type="term" value="F:peroxidase activity"/>
    <property type="evidence" value="ECO:0007669"/>
    <property type="project" value="UniProtKB-KW"/>
</dbReference>
<dbReference type="InterPro" id="IPR050455">
    <property type="entry name" value="Tpx_Peroxidase_subfamily"/>
</dbReference>
<evidence type="ECO:0000256" key="4">
    <source>
        <dbReference type="ARBA" id="ARBA00023284"/>
    </source>
</evidence>
<dbReference type="PROSITE" id="PS51352">
    <property type="entry name" value="THIOREDOXIN_2"/>
    <property type="match status" value="1"/>
</dbReference>
<keyword evidence="7" id="KW-1185">Reference proteome</keyword>
<dbReference type="EMBL" id="AGEG01000002">
    <property type="protein sequence ID" value="EHR38056.1"/>
    <property type="molecule type" value="Genomic_DNA"/>
</dbReference>
<sequence>MQVTFLGDPIEVKGQPVQVGDSAPDAKVKDIQGQEQSLADLLKGKVTVLSVVPDVTTQTCHLQTKKFAELAAEGDWNFYTISRNLPSEFKQWNEDNHLNVQTLTDESGEFGDQYGLVINLGGKELLTRSVFVVDPQGVIQYRQIVEEVSEQPDYDPVIETVNRLQ</sequence>
<comment type="caution">
    <text evidence="6">The sequence shown here is derived from an EMBL/GenBank/DDBJ whole genome shotgun (WGS) entry which is preliminary data.</text>
</comment>
<accession>H3NH01</accession>
<evidence type="ECO:0000256" key="1">
    <source>
        <dbReference type="ARBA" id="ARBA00022559"/>
    </source>
</evidence>
<dbReference type="SUPFAM" id="SSF52833">
    <property type="entry name" value="Thioredoxin-like"/>
    <property type="match status" value="1"/>
</dbReference>
<dbReference type="InterPro" id="IPR000866">
    <property type="entry name" value="AhpC/TSA"/>
</dbReference>
<feature type="domain" description="Thioredoxin" evidence="5">
    <location>
        <begin position="17"/>
        <end position="165"/>
    </location>
</feature>
<evidence type="ECO:0000313" key="7">
    <source>
        <dbReference type="Proteomes" id="UP000006190"/>
    </source>
</evidence>
<dbReference type="Proteomes" id="UP000006190">
    <property type="component" value="Unassembled WGS sequence"/>
</dbReference>
<reference evidence="6 7" key="1">
    <citation type="submission" date="2012-01" db="EMBL/GenBank/DDBJ databases">
        <title>The Genome Sequence of Facklamia languida CCUG 37842.</title>
        <authorList>
            <consortium name="The Broad Institute Genome Sequencing Platform"/>
            <person name="Earl A."/>
            <person name="Ward D."/>
            <person name="Feldgarden M."/>
            <person name="Gevers D."/>
            <person name="Huys G."/>
            <person name="Young S.K."/>
            <person name="Zeng Q."/>
            <person name="Gargeya S."/>
            <person name="Fitzgerald M."/>
            <person name="Haas B."/>
            <person name="Abouelleil A."/>
            <person name="Alvarado L."/>
            <person name="Arachchi H.M."/>
            <person name="Berlin A."/>
            <person name="Chapman S.B."/>
            <person name="Gearin G."/>
            <person name="Goldberg J."/>
            <person name="Griggs A."/>
            <person name="Gujja S."/>
            <person name="Hansen M."/>
            <person name="Heiman D."/>
            <person name="Howarth C."/>
            <person name="Larimer J."/>
            <person name="Lui A."/>
            <person name="MacDonald P.J.P."/>
            <person name="McCowen C."/>
            <person name="Montmayeur A."/>
            <person name="Murphy C."/>
            <person name="Neiman D."/>
            <person name="Pearson M."/>
            <person name="Priest M."/>
            <person name="Roberts A."/>
            <person name="Saif S."/>
            <person name="Shea T."/>
            <person name="Sisk P."/>
            <person name="Stolte C."/>
            <person name="Sykes S."/>
            <person name="Wortman J."/>
            <person name="Nusbaum C."/>
            <person name="Birren B."/>
        </authorList>
    </citation>
    <scope>NUCLEOTIDE SEQUENCE [LARGE SCALE GENOMIC DNA]</scope>
    <source>
        <strain evidence="6 7">CCUG 37842</strain>
    </source>
</reference>
<dbReference type="PATRIC" id="fig|883113.3.peg.137"/>
<dbReference type="eggNOG" id="COG2077">
    <property type="taxonomic scope" value="Bacteria"/>
</dbReference>
<dbReference type="STRING" id="883113.HMPREF9708_00140"/>
<evidence type="ECO:0000256" key="3">
    <source>
        <dbReference type="ARBA" id="ARBA00023157"/>
    </source>
</evidence>
<gene>
    <name evidence="6" type="ORF">HMPREF9708_00140</name>
</gene>
<dbReference type="InterPro" id="IPR036249">
    <property type="entry name" value="Thioredoxin-like_sf"/>
</dbReference>
<evidence type="ECO:0000259" key="5">
    <source>
        <dbReference type="PROSITE" id="PS51352"/>
    </source>
</evidence>
<dbReference type="AlphaFoldDB" id="H3NH01"/>
<organism evidence="6 7">
    <name type="scientific">Facklamia languida CCUG 37842</name>
    <dbReference type="NCBI Taxonomy" id="883113"/>
    <lineage>
        <taxon>Bacteria</taxon>
        <taxon>Bacillati</taxon>
        <taxon>Bacillota</taxon>
        <taxon>Bacilli</taxon>
        <taxon>Lactobacillales</taxon>
        <taxon>Aerococcaceae</taxon>
        <taxon>Facklamia</taxon>
    </lineage>
</organism>
<dbReference type="Pfam" id="PF00578">
    <property type="entry name" value="AhpC-TSA"/>
    <property type="match status" value="1"/>
</dbReference>
<protein>
    <recommendedName>
        <fullName evidence="5">Thioredoxin domain-containing protein</fullName>
    </recommendedName>
</protein>
<keyword evidence="3" id="KW-1015">Disulfide bond</keyword>
<evidence type="ECO:0000256" key="2">
    <source>
        <dbReference type="ARBA" id="ARBA00022862"/>
    </source>
</evidence>
<keyword evidence="4" id="KW-0676">Redox-active center</keyword>
<keyword evidence="1" id="KW-0560">Oxidoreductase</keyword>
<dbReference type="PANTHER" id="PTHR43110">
    <property type="entry name" value="THIOL PEROXIDASE"/>
    <property type="match status" value="1"/>
</dbReference>
<dbReference type="Gene3D" id="3.40.30.10">
    <property type="entry name" value="Glutaredoxin"/>
    <property type="match status" value="1"/>
</dbReference>
<keyword evidence="2" id="KW-0049">Antioxidant</keyword>
<name>H3NH01_9LACT</name>
<evidence type="ECO:0000313" key="6">
    <source>
        <dbReference type="EMBL" id="EHR38056.1"/>
    </source>
</evidence>
<dbReference type="InterPro" id="IPR013766">
    <property type="entry name" value="Thioredoxin_domain"/>
</dbReference>